<accession>S0FTR7</accession>
<comment type="caution">
    <text evidence="2">The sequence shown here is derived from an EMBL/GenBank/DDBJ whole genome shotgun (WGS) entry which is preliminary data.</text>
</comment>
<dbReference type="Proteomes" id="UP000014155">
    <property type="component" value="Unassembled WGS sequence"/>
</dbReference>
<dbReference type="STRING" id="1195236.CTER_2298"/>
<dbReference type="Gene3D" id="3.40.50.1980">
    <property type="entry name" value="Nitrogenase molybdenum iron protein domain"/>
    <property type="match status" value="3"/>
</dbReference>
<proteinExistence type="predicted"/>
<evidence type="ECO:0000313" key="3">
    <source>
        <dbReference type="Proteomes" id="UP000014155"/>
    </source>
</evidence>
<dbReference type="InterPro" id="IPR000510">
    <property type="entry name" value="Nase/OxRdtase_comp1"/>
</dbReference>
<dbReference type="EC" id="1.18.6.1" evidence="2"/>
<dbReference type="AlphaFoldDB" id="S0FTR7"/>
<dbReference type="eggNOG" id="COG2710">
    <property type="taxonomic scope" value="Bacteria"/>
</dbReference>
<dbReference type="PANTHER" id="PTHR42956:SF1">
    <property type="entry name" value="NITROGENASE IRON-MOLYBDENUM COFACTOR BIOSYNTHESIS PROTEIN NIFE"/>
    <property type="match status" value="1"/>
</dbReference>
<evidence type="ECO:0000313" key="2">
    <source>
        <dbReference type="EMBL" id="EMS71893.1"/>
    </source>
</evidence>
<name>S0FTR7_RUMCE</name>
<reference evidence="2 3" key="1">
    <citation type="journal article" date="2013" name="Genome Announc.">
        <title>Draft Genome Sequence of the Cellulolytic, Mesophilic, Anaerobic Bacterium Clostridium termitidis Strain CT1112 (DSM 5398).</title>
        <authorList>
            <person name="Lal S."/>
            <person name="Ramachandran U."/>
            <person name="Zhang X."/>
            <person name="Munir R."/>
            <person name="Sparling R."/>
            <person name="Levin D.B."/>
        </authorList>
    </citation>
    <scope>NUCLEOTIDE SEQUENCE [LARGE SCALE GENOMIC DNA]</scope>
    <source>
        <strain evidence="2 3">CT1112</strain>
    </source>
</reference>
<sequence>MAVLKGKAPVIREKSLSAIGAYYGTVEAILREFYDGNLKQRVRTFSQDTNSDILYALQVINTIENAGIIIHGPRGCGIIQNHFNNRNSLATMWAVTNIDEEDSILGSDIKLRKTVKSIYEENHPGVIFVLTTSVVAINNDDVASVTQDLTEELGIPVVPVYTDGFRSKVGVTGCDVAIHSIVKYLIPNKAEKENFINVISVNENRESLEEIGRLLEALEVETNVFPGFSKLQDLTRAGSALFNLVIRKGEGDYFAKVLKDIYDIPEIEVNAPIGIKATDKWLAGIGEQLGKERQARELIEKESLYTADILEKYKLDRTKVFLSCEPEYANSVISLLEDLNAEITGIKVPYLDITHLKHMEKLYRKNPELSLLIGEGQPYEQINILKKTGTEIFVGNDLAAGSIAVEGIPVLNIENINILGYRGSMVFAEKLYKLVKYRGFAENFKYSSNRPVYQAGWLKKNANWYIKQEVK</sequence>
<dbReference type="GO" id="GO:0016163">
    <property type="term" value="F:nitrogenase activity"/>
    <property type="evidence" value="ECO:0007669"/>
    <property type="project" value="UniProtKB-EC"/>
</dbReference>
<dbReference type="PATRIC" id="fig|1195236.3.peg.2606"/>
<gene>
    <name evidence="2" type="ORF">CTER_2298</name>
</gene>
<dbReference type="SUPFAM" id="SSF53807">
    <property type="entry name" value="Helical backbone' metal receptor"/>
    <property type="match status" value="1"/>
</dbReference>
<keyword evidence="2" id="KW-0560">Oxidoreductase</keyword>
<feature type="domain" description="Nitrogenase/oxidoreductase component 1" evidence="1">
    <location>
        <begin position="56"/>
        <end position="435"/>
    </location>
</feature>
<dbReference type="Pfam" id="PF00148">
    <property type="entry name" value="Oxidored_nitro"/>
    <property type="match status" value="1"/>
</dbReference>
<dbReference type="PANTHER" id="PTHR42956">
    <property type="entry name" value="NITROGENASE IRON-MOLYBDENUM COFACTOR BIOSYNTHESIS PROTEIN NIFE"/>
    <property type="match status" value="1"/>
</dbReference>
<dbReference type="InterPro" id="IPR049939">
    <property type="entry name" value="NifE-like"/>
</dbReference>
<dbReference type="CDD" id="cd00316">
    <property type="entry name" value="Oxidoreductase_nitrogenase"/>
    <property type="match status" value="1"/>
</dbReference>
<dbReference type="RefSeq" id="WP_004625873.1">
    <property type="nucleotide sequence ID" value="NZ_AORV01000033.1"/>
</dbReference>
<keyword evidence="3" id="KW-1185">Reference proteome</keyword>
<evidence type="ECO:0000259" key="1">
    <source>
        <dbReference type="Pfam" id="PF00148"/>
    </source>
</evidence>
<dbReference type="EMBL" id="AORV01000033">
    <property type="protein sequence ID" value="EMS71893.1"/>
    <property type="molecule type" value="Genomic_DNA"/>
</dbReference>
<organism evidence="2 3">
    <name type="scientific">Ruminiclostridium cellobioparum subsp. termitidis CT1112</name>
    <dbReference type="NCBI Taxonomy" id="1195236"/>
    <lineage>
        <taxon>Bacteria</taxon>
        <taxon>Bacillati</taxon>
        <taxon>Bacillota</taxon>
        <taxon>Clostridia</taxon>
        <taxon>Eubacteriales</taxon>
        <taxon>Oscillospiraceae</taxon>
        <taxon>Ruminiclostridium</taxon>
    </lineage>
</organism>
<protein>
    <submittedName>
        <fullName evidence="2">Oxidoreductase/nitrogenase component 1</fullName>
        <ecNumber evidence="2">1.18.6.1</ecNumber>
    </submittedName>
</protein>